<reference evidence="1 2" key="1">
    <citation type="submission" date="2016-07" db="EMBL/GenBank/DDBJ databases">
        <title>Draft genome of the white-rot fungus Obba rivulosa 3A-2.</title>
        <authorList>
            <consortium name="DOE Joint Genome Institute"/>
            <person name="Miettinen O."/>
            <person name="Riley R."/>
            <person name="Acob R."/>
            <person name="Barry K."/>
            <person name="Cullen D."/>
            <person name="De Vries R."/>
            <person name="Hainaut M."/>
            <person name="Hatakka A."/>
            <person name="Henrissat B."/>
            <person name="Hilden K."/>
            <person name="Kuo R."/>
            <person name="Labutti K."/>
            <person name="Lipzen A."/>
            <person name="Makela M.R."/>
            <person name="Sandor L."/>
            <person name="Spatafora J.W."/>
            <person name="Grigoriev I.V."/>
            <person name="Hibbett D.S."/>
        </authorList>
    </citation>
    <scope>NUCLEOTIDE SEQUENCE [LARGE SCALE GENOMIC DNA]</scope>
    <source>
        <strain evidence="1 2">3A-2</strain>
    </source>
</reference>
<evidence type="ECO:0000313" key="2">
    <source>
        <dbReference type="Proteomes" id="UP000250043"/>
    </source>
</evidence>
<organism evidence="1 2">
    <name type="scientific">Obba rivulosa</name>
    <dbReference type="NCBI Taxonomy" id="1052685"/>
    <lineage>
        <taxon>Eukaryota</taxon>
        <taxon>Fungi</taxon>
        <taxon>Dikarya</taxon>
        <taxon>Basidiomycota</taxon>
        <taxon>Agaricomycotina</taxon>
        <taxon>Agaricomycetes</taxon>
        <taxon>Polyporales</taxon>
        <taxon>Gelatoporiaceae</taxon>
        <taxon>Obba</taxon>
    </lineage>
</organism>
<name>A0A8E2ARK8_9APHY</name>
<dbReference type="EMBL" id="KV722464">
    <property type="protein sequence ID" value="OCH88039.1"/>
    <property type="molecule type" value="Genomic_DNA"/>
</dbReference>
<sequence length="453" mass="50097">MSTGVGQDSCRIGVMVRPDWSQCGMHRLLAAETRRKTLCPALGKSPEEIDRNTKCRHPKAEFAIQPWDTNDQKELLDAMWRRKNKGGSMQWASAHRPGCQEALAISSAMPAHSNGCSEAAQAPTVQVITLGLQFISAIERNPTITLINSNPICLPVAPNPRLLAAPSHPHRMTEIFKAAGFPKHLKSYNEVALGLAHDMRLLELQATADIGTGPSQINVPSIPVAGHAIQQDGGALDDIMVEYHLHSKCPCCVVPFDDFKRGHTSSYTPRIPGILYASFLSEEDFDFVQLVLKASMNKGDIDTISGVDVEQVLEEASKLRTSVQDLVQDLLLIPHFVWDAERLYKFDKENGQWIQFYDEPWTADRWWNIQSKLPKNGKPFYIILSADETKLSSFGTQKGYPMIACCGNLPVHICNGRGPGGGCCVGWLPIVPDKGRTSQGYGDFRSVVWYKAS</sequence>
<dbReference type="Pfam" id="PF18759">
    <property type="entry name" value="Plavaka"/>
    <property type="match status" value="1"/>
</dbReference>
<accession>A0A8E2ARK8</accession>
<keyword evidence="2" id="KW-1185">Reference proteome</keyword>
<dbReference type="AlphaFoldDB" id="A0A8E2ARK8"/>
<dbReference type="InterPro" id="IPR041078">
    <property type="entry name" value="Plavaka"/>
</dbReference>
<dbReference type="OrthoDB" id="2795925at2759"/>
<proteinExistence type="predicted"/>
<protein>
    <submittedName>
        <fullName evidence="1">Uncharacterized protein</fullName>
    </submittedName>
</protein>
<gene>
    <name evidence="1" type="ORF">OBBRIDRAFT_805629</name>
</gene>
<dbReference type="Proteomes" id="UP000250043">
    <property type="component" value="Unassembled WGS sequence"/>
</dbReference>
<evidence type="ECO:0000313" key="1">
    <source>
        <dbReference type="EMBL" id="OCH88039.1"/>
    </source>
</evidence>